<name>A0ABX8FG10_9BACI</name>
<sequence>MAYSREEQETTLVFEAATNAWKVYSTVPKHMRKLAELTELNVLETEADGTTPKAVSGVLSDKQVSMKKARVMTEEQRQAAADRLRKLREESAK</sequence>
<gene>
    <name evidence="2" type="ORF">J1899_07805</name>
</gene>
<reference evidence="2 3" key="1">
    <citation type="submission" date="2021-03" db="EMBL/GenBank/DDBJ databases">
        <title>The first data on the complete genome of the tetrodotoxin-producing bacterium.</title>
        <authorList>
            <person name="Melnikova D.I."/>
            <person name="Nijland R."/>
            <person name="Magarlamov T.Y."/>
        </authorList>
    </citation>
    <scope>NUCLEOTIDE SEQUENCE [LARGE SCALE GENOMIC DNA]</scope>
    <source>
        <strain evidence="2 3">1839</strain>
    </source>
</reference>
<feature type="compositionally biased region" description="Basic and acidic residues" evidence="1">
    <location>
        <begin position="71"/>
        <end position="93"/>
    </location>
</feature>
<evidence type="ECO:0000313" key="2">
    <source>
        <dbReference type="EMBL" id="QVY62937.1"/>
    </source>
</evidence>
<feature type="region of interest" description="Disordered" evidence="1">
    <location>
        <begin position="69"/>
        <end position="93"/>
    </location>
</feature>
<evidence type="ECO:0000313" key="3">
    <source>
        <dbReference type="Proteomes" id="UP000679247"/>
    </source>
</evidence>
<organism evidence="2 3">
    <name type="scientific">Cytobacillus gottheilii</name>
    <dbReference type="NCBI Taxonomy" id="859144"/>
    <lineage>
        <taxon>Bacteria</taxon>
        <taxon>Bacillati</taxon>
        <taxon>Bacillota</taxon>
        <taxon>Bacilli</taxon>
        <taxon>Bacillales</taxon>
        <taxon>Bacillaceae</taxon>
        <taxon>Cytobacillus</taxon>
    </lineage>
</organism>
<dbReference type="Proteomes" id="UP000679247">
    <property type="component" value="Chromosome"/>
</dbReference>
<keyword evidence="3" id="KW-1185">Reference proteome</keyword>
<proteinExistence type="predicted"/>
<dbReference type="EMBL" id="CP071709">
    <property type="protein sequence ID" value="QVY62937.1"/>
    <property type="molecule type" value="Genomic_DNA"/>
</dbReference>
<accession>A0ABX8FG10</accession>
<evidence type="ECO:0000256" key="1">
    <source>
        <dbReference type="SAM" id="MobiDB-lite"/>
    </source>
</evidence>
<protein>
    <submittedName>
        <fullName evidence="2">Uncharacterized protein</fullName>
    </submittedName>
</protein>
<dbReference type="RefSeq" id="WP_214478301.1">
    <property type="nucleotide sequence ID" value="NZ_CP071709.1"/>
</dbReference>